<dbReference type="KEGG" id="sck:SCITRI_00938"/>
<protein>
    <submittedName>
        <fullName evidence="2">Hypothetical transmembrane protein</fullName>
    </submittedName>
</protein>
<evidence type="ECO:0000313" key="3">
    <source>
        <dbReference type="EMBL" id="WFG95428.1"/>
    </source>
</evidence>
<accession>Q14MX3</accession>
<organism evidence="2">
    <name type="scientific">Spiroplasma citri</name>
    <dbReference type="NCBI Taxonomy" id="2133"/>
    <lineage>
        <taxon>Bacteria</taxon>
        <taxon>Bacillati</taxon>
        <taxon>Mycoplasmatota</taxon>
        <taxon>Mollicutes</taxon>
        <taxon>Entomoplasmatales</taxon>
        <taxon>Spiroplasmataceae</taxon>
        <taxon>Spiroplasma</taxon>
    </lineage>
</organism>
<reference evidence="2" key="1">
    <citation type="journal article" date="2010" name="Appl. Environ. Microbiol.">
        <title>Partial chromosome sequence of Spiroplasma citri reveals extensive viral invasion and important gene decay.</title>
        <authorList>
            <person name="Carle P."/>
            <person name="Saillard C."/>
            <person name="Carrere N."/>
            <person name="Carrere S."/>
            <person name="Duret S."/>
            <person name="Eveillard S."/>
            <person name="Gaurivaud P."/>
            <person name="Gourgues G."/>
            <person name="Gouzy J."/>
            <person name="Salar P."/>
            <person name="Verdin E."/>
            <person name="Breton M."/>
            <person name="Blanchard A."/>
            <person name="Laigret F."/>
            <person name="Bove J.M."/>
            <person name="Renaudin J."/>
            <person name="Foissac X."/>
        </authorList>
    </citation>
    <scope>NUCLEOTIDE SEQUENCE</scope>
    <source>
        <strain evidence="2">GII3-3X</strain>
    </source>
</reference>
<keyword evidence="1 2" id="KW-0812">Transmembrane</keyword>
<evidence type="ECO:0000313" key="4">
    <source>
        <dbReference type="Proteomes" id="UP001214629"/>
    </source>
</evidence>
<keyword evidence="1" id="KW-1133">Transmembrane helix</keyword>
<reference evidence="3 4" key="2">
    <citation type="submission" date="2022-04" db="EMBL/GenBank/DDBJ databases">
        <title>Whole genome of Spiroplasma citri.</title>
        <authorList>
            <person name="Khanchezar A."/>
            <person name="Izadpanah K."/>
            <person name="Taghavi M."/>
            <person name="Ghorbani A."/>
            <person name="Beven L."/>
        </authorList>
    </citation>
    <scope>NUCLEOTIDE SEQUENCE [LARGE SCALE GENOMIC DNA]</scope>
    <source>
        <strain evidence="3 4">D4</strain>
    </source>
</reference>
<keyword evidence="4" id="KW-1185">Reference proteome</keyword>
<gene>
    <name evidence="3" type="ORF">M0C40_04855</name>
    <name evidence="2" type="ORF">SPICI08_027</name>
</gene>
<sequence length="67" mass="7714">MSIRWLTLFCEVKIFSLPAWPFSTILIFAICFSWFVFFALFLTFFSNDFANAITSSSRPTTQSIKSA</sequence>
<proteinExistence type="predicted"/>
<dbReference type="GeneID" id="79946439"/>
<name>Q14MX3_SPICI</name>
<evidence type="ECO:0000313" key="2">
    <source>
        <dbReference type="EMBL" id="CAK99156.1"/>
    </source>
</evidence>
<dbReference type="AlphaFoldDB" id="Q14MX3"/>
<feature type="transmembrane region" description="Helical" evidence="1">
    <location>
        <begin position="20"/>
        <end position="45"/>
    </location>
</feature>
<dbReference type="EMBL" id="AM285309">
    <property type="protein sequence ID" value="CAK99156.1"/>
    <property type="molecule type" value="Genomic_DNA"/>
</dbReference>
<dbReference type="Proteomes" id="UP001214629">
    <property type="component" value="Chromosome"/>
</dbReference>
<dbReference type="EMBL" id="CP096246">
    <property type="protein sequence ID" value="WFG95428.1"/>
    <property type="molecule type" value="Genomic_DNA"/>
</dbReference>
<evidence type="ECO:0000256" key="1">
    <source>
        <dbReference type="SAM" id="Phobius"/>
    </source>
</evidence>
<keyword evidence="1" id="KW-0472">Membrane</keyword>
<dbReference type="RefSeq" id="WP_237237825.1">
    <property type="nucleotide sequence ID" value="NZ_CP013197.1"/>
</dbReference>